<dbReference type="Proteomes" id="UP000054477">
    <property type="component" value="Unassembled WGS sequence"/>
</dbReference>
<name>A0A0C9X4U9_9AGAR</name>
<dbReference type="HOGENOM" id="CLU_1594802_0_0_1"/>
<gene>
    <name evidence="1" type="ORF">K443DRAFT_635534</name>
</gene>
<sequence length="167" mass="18251">MDPNLFLLQKGVPFANAVANVTFHGDKVVSYGSSFVDPKTAKIALSTPSLTWKSSLKHNSLEPTIEYLVKPNGSIALTQVLKIRNEGTNAWYEAFVDGHSGKLISGTDFFAHASVCCCGIQPSSRFTQRTVLPLPNKPSRTASKRCAIQKTSHLPLFTLLGHWSVLH</sequence>
<dbReference type="EMBL" id="KN838725">
    <property type="protein sequence ID" value="KIJ96328.1"/>
    <property type="molecule type" value="Genomic_DNA"/>
</dbReference>
<reference evidence="1 2" key="1">
    <citation type="submission" date="2014-04" db="EMBL/GenBank/DDBJ databases">
        <authorList>
            <consortium name="DOE Joint Genome Institute"/>
            <person name="Kuo A."/>
            <person name="Kohler A."/>
            <person name="Nagy L.G."/>
            <person name="Floudas D."/>
            <person name="Copeland A."/>
            <person name="Barry K.W."/>
            <person name="Cichocki N."/>
            <person name="Veneault-Fourrey C."/>
            <person name="LaButti K."/>
            <person name="Lindquist E.A."/>
            <person name="Lipzen A."/>
            <person name="Lundell T."/>
            <person name="Morin E."/>
            <person name="Murat C."/>
            <person name="Sun H."/>
            <person name="Tunlid A."/>
            <person name="Henrissat B."/>
            <person name="Grigoriev I.V."/>
            <person name="Hibbett D.S."/>
            <person name="Martin F."/>
            <person name="Nordberg H.P."/>
            <person name="Cantor M.N."/>
            <person name="Hua S.X."/>
        </authorList>
    </citation>
    <scope>NUCLEOTIDE SEQUENCE [LARGE SCALE GENOMIC DNA]</scope>
    <source>
        <strain evidence="1 2">LaAM-08-1</strain>
    </source>
</reference>
<organism evidence="1 2">
    <name type="scientific">Laccaria amethystina LaAM-08-1</name>
    <dbReference type="NCBI Taxonomy" id="1095629"/>
    <lineage>
        <taxon>Eukaryota</taxon>
        <taxon>Fungi</taxon>
        <taxon>Dikarya</taxon>
        <taxon>Basidiomycota</taxon>
        <taxon>Agaricomycotina</taxon>
        <taxon>Agaricomycetes</taxon>
        <taxon>Agaricomycetidae</taxon>
        <taxon>Agaricales</taxon>
        <taxon>Agaricineae</taxon>
        <taxon>Hydnangiaceae</taxon>
        <taxon>Laccaria</taxon>
    </lineage>
</organism>
<reference evidence="2" key="2">
    <citation type="submission" date="2015-01" db="EMBL/GenBank/DDBJ databases">
        <title>Evolutionary Origins and Diversification of the Mycorrhizal Mutualists.</title>
        <authorList>
            <consortium name="DOE Joint Genome Institute"/>
            <consortium name="Mycorrhizal Genomics Consortium"/>
            <person name="Kohler A."/>
            <person name="Kuo A."/>
            <person name="Nagy L.G."/>
            <person name="Floudas D."/>
            <person name="Copeland A."/>
            <person name="Barry K.W."/>
            <person name="Cichocki N."/>
            <person name="Veneault-Fourrey C."/>
            <person name="LaButti K."/>
            <person name="Lindquist E.A."/>
            <person name="Lipzen A."/>
            <person name="Lundell T."/>
            <person name="Morin E."/>
            <person name="Murat C."/>
            <person name="Riley R."/>
            <person name="Ohm R."/>
            <person name="Sun H."/>
            <person name="Tunlid A."/>
            <person name="Henrissat B."/>
            <person name="Grigoriev I.V."/>
            <person name="Hibbett D.S."/>
            <person name="Martin F."/>
        </authorList>
    </citation>
    <scope>NUCLEOTIDE SEQUENCE [LARGE SCALE GENOMIC DNA]</scope>
    <source>
        <strain evidence="2">LaAM-08-1</strain>
    </source>
</reference>
<protein>
    <submittedName>
        <fullName evidence="1">Uncharacterized protein</fullName>
    </submittedName>
</protein>
<evidence type="ECO:0000313" key="2">
    <source>
        <dbReference type="Proteomes" id="UP000054477"/>
    </source>
</evidence>
<dbReference type="AlphaFoldDB" id="A0A0C9X4U9"/>
<accession>A0A0C9X4U9</accession>
<evidence type="ECO:0000313" key="1">
    <source>
        <dbReference type="EMBL" id="KIJ96328.1"/>
    </source>
</evidence>
<dbReference type="OrthoDB" id="3227768at2759"/>
<proteinExistence type="predicted"/>
<keyword evidence="2" id="KW-1185">Reference proteome</keyword>
<dbReference type="STRING" id="1095629.A0A0C9X4U9"/>